<dbReference type="PANTHER" id="PTHR10250:SF26">
    <property type="entry name" value="GLUTATHIONE S-TRANSFERASE 3, MITOCHONDRIAL"/>
    <property type="match status" value="1"/>
</dbReference>
<keyword evidence="7" id="KW-1185">Reference proteome</keyword>
<dbReference type="EMBL" id="KN833687">
    <property type="protein sequence ID" value="KIK30349.1"/>
    <property type="molecule type" value="Genomic_DNA"/>
</dbReference>
<evidence type="ECO:0000256" key="5">
    <source>
        <dbReference type="SAM" id="Phobius"/>
    </source>
</evidence>
<protein>
    <submittedName>
        <fullName evidence="6">Unplaced genomic scaffold scaffold_3, whole genome shotgun sequence</fullName>
    </submittedName>
</protein>
<dbReference type="PANTHER" id="PTHR10250">
    <property type="entry name" value="MICROSOMAL GLUTATHIONE S-TRANSFERASE"/>
    <property type="match status" value="1"/>
</dbReference>
<dbReference type="OrthoDB" id="410651at2759"/>
<keyword evidence="4 5" id="KW-0472">Membrane</keyword>
<dbReference type="GO" id="GO:0004364">
    <property type="term" value="F:glutathione transferase activity"/>
    <property type="evidence" value="ECO:0007669"/>
    <property type="project" value="TreeGrafter"/>
</dbReference>
<keyword evidence="3 5" id="KW-1133">Transmembrane helix</keyword>
<dbReference type="Proteomes" id="UP000054018">
    <property type="component" value="Unassembled WGS sequence"/>
</dbReference>
<dbReference type="AlphaFoldDB" id="A0A0C9ZWC1"/>
<name>A0A0C9ZWC1_9AGAM</name>
<feature type="transmembrane region" description="Helical" evidence="5">
    <location>
        <begin position="13"/>
        <end position="33"/>
    </location>
</feature>
<keyword evidence="2 5" id="KW-0812">Transmembrane</keyword>
<dbReference type="InterPro" id="IPR001129">
    <property type="entry name" value="Membr-assoc_MAPEG"/>
</dbReference>
<comment type="subcellular location">
    <subcellularLocation>
        <location evidence="1">Membrane</location>
        <topology evidence="1">Multi-pass membrane protein</topology>
    </subcellularLocation>
</comment>
<evidence type="ECO:0000313" key="7">
    <source>
        <dbReference type="Proteomes" id="UP000054018"/>
    </source>
</evidence>
<evidence type="ECO:0000256" key="2">
    <source>
        <dbReference type="ARBA" id="ARBA00022692"/>
    </source>
</evidence>
<dbReference type="SUPFAM" id="SSF161084">
    <property type="entry name" value="MAPEG domain-like"/>
    <property type="match status" value="1"/>
</dbReference>
<evidence type="ECO:0000256" key="3">
    <source>
        <dbReference type="ARBA" id="ARBA00022989"/>
    </source>
</evidence>
<dbReference type="HOGENOM" id="CLU_110291_1_2_1"/>
<dbReference type="GO" id="GO:0016020">
    <property type="term" value="C:membrane"/>
    <property type="evidence" value="ECO:0007669"/>
    <property type="project" value="UniProtKB-SubCell"/>
</dbReference>
<dbReference type="GO" id="GO:0004602">
    <property type="term" value="F:glutathione peroxidase activity"/>
    <property type="evidence" value="ECO:0007669"/>
    <property type="project" value="TreeGrafter"/>
</dbReference>
<reference evidence="6 7" key="1">
    <citation type="submission" date="2014-04" db="EMBL/GenBank/DDBJ databases">
        <authorList>
            <consortium name="DOE Joint Genome Institute"/>
            <person name="Kuo A."/>
            <person name="Kohler A."/>
            <person name="Costa M.D."/>
            <person name="Nagy L.G."/>
            <person name="Floudas D."/>
            <person name="Copeland A."/>
            <person name="Barry K.W."/>
            <person name="Cichocki N."/>
            <person name="Veneault-Fourrey C."/>
            <person name="LaButti K."/>
            <person name="Lindquist E.A."/>
            <person name="Lipzen A."/>
            <person name="Lundell T."/>
            <person name="Morin E."/>
            <person name="Murat C."/>
            <person name="Sun H."/>
            <person name="Tunlid A."/>
            <person name="Henrissat B."/>
            <person name="Grigoriev I.V."/>
            <person name="Hibbett D.S."/>
            <person name="Martin F."/>
            <person name="Nordberg H.P."/>
            <person name="Cantor M.N."/>
            <person name="Hua S.X."/>
        </authorList>
    </citation>
    <scope>NUCLEOTIDE SEQUENCE [LARGE SCALE GENOMIC DNA]</scope>
    <source>
        <strain evidence="6 7">441</strain>
    </source>
</reference>
<dbReference type="InterPro" id="IPR050997">
    <property type="entry name" value="MAPEG"/>
</dbReference>
<organism evidence="6 7">
    <name type="scientific">Pisolithus microcarpus 441</name>
    <dbReference type="NCBI Taxonomy" id="765257"/>
    <lineage>
        <taxon>Eukaryota</taxon>
        <taxon>Fungi</taxon>
        <taxon>Dikarya</taxon>
        <taxon>Basidiomycota</taxon>
        <taxon>Agaricomycotina</taxon>
        <taxon>Agaricomycetes</taxon>
        <taxon>Agaricomycetidae</taxon>
        <taxon>Boletales</taxon>
        <taxon>Sclerodermatineae</taxon>
        <taxon>Pisolithaceae</taxon>
        <taxon>Pisolithus</taxon>
    </lineage>
</organism>
<evidence type="ECO:0000313" key="6">
    <source>
        <dbReference type="EMBL" id="KIK30349.1"/>
    </source>
</evidence>
<dbReference type="GO" id="GO:0005635">
    <property type="term" value="C:nuclear envelope"/>
    <property type="evidence" value="ECO:0007669"/>
    <property type="project" value="TreeGrafter"/>
</dbReference>
<proteinExistence type="predicted"/>
<accession>A0A0C9ZWC1</accession>
<dbReference type="InterPro" id="IPR023352">
    <property type="entry name" value="MAPEG-like_dom_sf"/>
</dbReference>
<reference evidence="7" key="2">
    <citation type="submission" date="2015-01" db="EMBL/GenBank/DDBJ databases">
        <title>Evolutionary Origins and Diversification of the Mycorrhizal Mutualists.</title>
        <authorList>
            <consortium name="DOE Joint Genome Institute"/>
            <consortium name="Mycorrhizal Genomics Consortium"/>
            <person name="Kohler A."/>
            <person name="Kuo A."/>
            <person name="Nagy L.G."/>
            <person name="Floudas D."/>
            <person name="Copeland A."/>
            <person name="Barry K.W."/>
            <person name="Cichocki N."/>
            <person name="Veneault-Fourrey C."/>
            <person name="LaButti K."/>
            <person name="Lindquist E.A."/>
            <person name="Lipzen A."/>
            <person name="Lundell T."/>
            <person name="Morin E."/>
            <person name="Murat C."/>
            <person name="Riley R."/>
            <person name="Ohm R."/>
            <person name="Sun H."/>
            <person name="Tunlid A."/>
            <person name="Henrissat B."/>
            <person name="Grigoriev I.V."/>
            <person name="Hibbett D.S."/>
            <person name="Martin F."/>
        </authorList>
    </citation>
    <scope>NUCLEOTIDE SEQUENCE [LARGE SCALE GENOMIC DNA]</scope>
    <source>
        <strain evidence="7">441</strain>
    </source>
</reference>
<dbReference type="STRING" id="765257.A0A0C9ZWC1"/>
<gene>
    <name evidence="6" type="ORF">PISMIDRAFT_26796</name>
</gene>
<dbReference type="Pfam" id="PF01124">
    <property type="entry name" value="MAPEG"/>
    <property type="match status" value="1"/>
</dbReference>
<dbReference type="Gene3D" id="1.20.120.550">
    <property type="entry name" value="Membrane associated eicosanoid/glutathione metabolism-like domain"/>
    <property type="match status" value="1"/>
</dbReference>
<evidence type="ECO:0000256" key="1">
    <source>
        <dbReference type="ARBA" id="ARBA00004141"/>
    </source>
</evidence>
<evidence type="ECO:0000256" key="4">
    <source>
        <dbReference type="ARBA" id="ARBA00023136"/>
    </source>
</evidence>
<sequence>MSSAILLPEGYKYITAPLVSLGWVLLWQGLLVGRARKRAGIAYPQLYAEQAECKANPVALQFNCTQRAHQNTLEITPIVILGTLIAGLKYPLLATALSSAFSVGRVIYTLGYKTGEPARRVPGVAISNGATTVLLLSATYTVCQLFQLL</sequence>
<dbReference type="GO" id="GO:0005783">
    <property type="term" value="C:endoplasmic reticulum"/>
    <property type="evidence" value="ECO:0007669"/>
    <property type="project" value="TreeGrafter"/>
</dbReference>